<organism evidence="1 2">
    <name type="scientific">Limnoraphis robusta CCNP1315</name>
    <dbReference type="NCBI Taxonomy" id="3110306"/>
    <lineage>
        <taxon>Bacteria</taxon>
        <taxon>Bacillati</taxon>
        <taxon>Cyanobacteriota</taxon>
        <taxon>Cyanophyceae</taxon>
        <taxon>Oscillatoriophycideae</taxon>
        <taxon>Oscillatoriales</taxon>
        <taxon>Sirenicapillariaceae</taxon>
        <taxon>Limnoraphis</taxon>
    </lineage>
</organism>
<dbReference type="EMBL" id="JAYGHT010000195">
    <property type="protein sequence ID" value="MEA5522878.1"/>
    <property type="molecule type" value="Genomic_DNA"/>
</dbReference>
<evidence type="ECO:0000313" key="2">
    <source>
        <dbReference type="Proteomes" id="UP001301728"/>
    </source>
</evidence>
<evidence type="ECO:0000313" key="1">
    <source>
        <dbReference type="EMBL" id="MEA5522878.1"/>
    </source>
</evidence>
<accession>A0ABU5U6M9</accession>
<dbReference type="RefSeq" id="WP_323274522.1">
    <property type="nucleotide sequence ID" value="NZ_JAYGHT010000195.1"/>
</dbReference>
<proteinExistence type="predicted"/>
<reference evidence="1 2" key="1">
    <citation type="submission" date="2023-12" db="EMBL/GenBank/DDBJ databases">
        <title>Baltic Sea Cyanobacteria.</title>
        <authorList>
            <person name="Delbaje E."/>
            <person name="Fewer D.P."/>
            <person name="Shishido T.K."/>
        </authorList>
    </citation>
    <scope>NUCLEOTIDE SEQUENCE [LARGE SCALE GENOMIC DNA]</scope>
    <source>
        <strain evidence="1 2">CCNP 1315</strain>
    </source>
</reference>
<evidence type="ECO:0008006" key="3">
    <source>
        <dbReference type="Google" id="ProtNLM"/>
    </source>
</evidence>
<gene>
    <name evidence="1" type="ORF">VB854_28505</name>
</gene>
<protein>
    <recommendedName>
        <fullName evidence="3">Transposase</fullName>
    </recommendedName>
</protein>
<sequence length="56" mass="6318">MISHPPPPVKVASKREREDLAALSPYLTSHIKRFGDYLIDLDTIPQALDEKLNLGF</sequence>
<name>A0ABU5U6M9_9CYAN</name>
<dbReference type="Proteomes" id="UP001301728">
    <property type="component" value="Unassembled WGS sequence"/>
</dbReference>
<comment type="caution">
    <text evidence="1">The sequence shown here is derived from an EMBL/GenBank/DDBJ whole genome shotgun (WGS) entry which is preliminary data.</text>
</comment>
<keyword evidence="2" id="KW-1185">Reference proteome</keyword>